<dbReference type="Pfam" id="PF12422">
    <property type="entry name" value="Condensin2nSMC"/>
    <property type="match status" value="1"/>
</dbReference>
<proteinExistence type="predicted"/>
<gene>
    <name evidence="2" type="ORF">V6N12_039405</name>
</gene>
<evidence type="ECO:0000313" key="2">
    <source>
        <dbReference type="EMBL" id="KAK8550711.1"/>
    </source>
</evidence>
<dbReference type="Proteomes" id="UP001472677">
    <property type="component" value="Unassembled WGS sequence"/>
</dbReference>
<dbReference type="EMBL" id="JBBPBM010000020">
    <property type="protein sequence ID" value="KAK8550711.1"/>
    <property type="molecule type" value="Genomic_DNA"/>
</dbReference>
<comment type="caution">
    <text evidence="2">The sequence shown here is derived from an EMBL/GenBank/DDBJ whole genome shotgun (WGS) entry which is preliminary data.</text>
</comment>
<feature type="compositionally biased region" description="Basic and acidic residues" evidence="1">
    <location>
        <begin position="64"/>
        <end position="73"/>
    </location>
</feature>
<feature type="region of interest" description="Disordered" evidence="1">
    <location>
        <begin position="878"/>
        <end position="921"/>
    </location>
</feature>
<dbReference type="PANTHER" id="PTHR16199:SF4">
    <property type="entry name" value="CONDENSIN-2 COMPLEX SUBUNIT G2"/>
    <property type="match status" value="1"/>
</dbReference>
<dbReference type="InterPro" id="IPR016024">
    <property type="entry name" value="ARM-type_fold"/>
</dbReference>
<feature type="compositionally biased region" description="Basic and acidic residues" evidence="1">
    <location>
        <begin position="897"/>
        <end position="907"/>
    </location>
</feature>
<name>A0ABR2E0M7_9ROSI</name>
<feature type="compositionally biased region" description="Polar residues" evidence="1">
    <location>
        <begin position="908"/>
        <end position="921"/>
    </location>
</feature>
<dbReference type="Gene3D" id="1.25.10.10">
    <property type="entry name" value="Leucine-rich Repeat Variant"/>
    <property type="match status" value="1"/>
</dbReference>
<dbReference type="SUPFAM" id="SSF48371">
    <property type="entry name" value="ARM repeat"/>
    <property type="match status" value="1"/>
</dbReference>
<evidence type="ECO:0000313" key="3">
    <source>
        <dbReference type="Proteomes" id="UP001472677"/>
    </source>
</evidence>
<feature type="region of interest" description="Disordered" evidence="1">
    <location>
        <begin position="724"/>
        <end position="745"/>
    </location>
</feature>
<feature type="compositionally biased region" description="Basic residues" evidence="1">
    <location>
        <begin position="729"/>
        <end position="745"/>
    </location>
</feature>
<dbReference type="InterPro" id="IPR011989">
    <property type="entry name" value="ARM-like"/>
</dbReference>
<keyword evidence="3" id="KW-1185">Reference proteome</keyword>
<feature type="region of interest" description="Disordered" evidence="1">
    <location>
        <begin position="64"/>
        <end position="101"/>
    </location>
</feature>
<evidence type="ECO:0008006" key="4">
    <source>
        <dbReference type="Google" id="ProtNLM"/>
    </source>
</evidence>
<protein>
    <recommendedName>
        <fullName evidence="4">ARM repeat superfamily protein</fullName>
    </recommendedName>
</protein>
<reference evidence="2 3" key="1">
    <citation type="journal article" date="2024" name="G3 (Bethesda)">
        <title>Genome assembly of Hibiscus sabdariffa L. provides insights into metabolisms of medicinal natural products.</title>
        <authorList>
            <person name="Kim T."/>
        </authorList>
    </citation>
    <scope>NUCLEOTIDE SEQUENCE [LARGE SCALE GENOMIC DNA]</scope>
    <source>
        <strain evidence="2">TK-2024</strain>
        <tissue evidence="2">Old leaves</tissue>
    </source>
</reference>
<dbReference type="PANTHER" id="PTHR16199">
    <property type="entry name" value="CONDENSIN-2 COMPLEX SUBUNIT G2"/>
    <property type="match status" value="1"/>
</dbReference>
<accession>A0ABR2E0M7</accession>
<dbReference type="InterPro" id="IPR024741">
    <property type="entry name" value="Condensin2_G2"/>
</dbReference>
<sequence length="1304" mass="146170">MGKTPRSSLKSADDLLSSAVKINLKSSKTSLKSLIHSIPPSSPLSSTLPPSLHLSISNSIRSFQDKTTHHEADSSLSPPAKRTRRSSRNSNPQDNQPDNSSETLRILAYITGLCVSHPRKVFQHSDLIPSVRSLHDSLVVFESDPALSYEIACLCEEWWKQNLPEKETLISQTLPFFLSKSLTMKKKVDVHKVYSLRKAFDFFDFEDDSIEDLKLLLIRCVIEPLYLKTDEGKRFVAFAFGLSLQFLKECLAMIKAQIPFGRKSMLEAYGEIVFKGWTGVEGELKREIEDGFLMGLVEAAIHASSKGLGSSIRRVLGGFINQRTVDGVEKLLFRLAEPVLFRSLQVANSNVRQNALHLLLDLFPFEDPDATKEAKDTLLDKQFFLLERLLMDDCPDVRVIAVEGCFRILHLFWEIIPPPTITKMITKNLDEMAYDTCSEVRLSTLNGIIYLLGNPQTHEILKVLLPRLGHLMLDNVLSVRVAMVDLLLLLKDIRTFQFNKVVGLELLLNTLANDQPPVAQKITRLLMPSYFPTRLAIEEACDRCVTLMKRSPVAGARFCEFALLEGASLQSMMELVKVFISLLLSNAKLDASVVEGLLVASANLCSGLTNEQSQPDALRELFSGEIVKRLLALASTAHTRSSVFDMLSTIASDDVAGVLGNCMSIVTDCSDLSENLEKQAEVRSSHKLLISCDSFDNMFEGLTRLLQKTAYRCHIKFDTEAPKQDVSPAKRKRSKSSSKSSVKWKHVSGKKSSNFKDDYSVAIGVSWQIKDMLSSEDTRKAMMSSQALELAFHALKVISEVSIVQCEHYEYMDPYPVLAYTTLALQMALQSVIISNATESGTKKDEQIKSSGLISKAMLNQVTDHLLDCTDKLFEEGDSGKNGKSVPKSKQNNKRATRLEQKQRELQTDSSSSNTDASVYNKQKQMSKKVKMFTTILKFIVDSIAMGFASHNHTRCLRLTSAYMQYIISCLRQLSTEKSQLKEEKSKECFVCVKSSFSYAFKLLNLVHNAATEASPAPMDSFNLANDLLDLIISGELFLGSNYAAQLVAVAKPWLPDLILALGSTSMLEQSIERPYLSALDHIKLHFPSWPLILAKIELAEMSERDLEEEDDRISEPEFSEFKKLMGIIILYLKRNCSIQDAVGIIFLATSVIGLERKDFDLLLGLLSFVCLKLIGQEDREWRGLDMMLVSLPDIYPRIEKEIEEQDDEDEDGSHNKLTRAKALLEHVWLYHVYETQRLKFNRIRGAMVARLTPDQKVACSIHVGFKTLKSGISFFHTGSGRAINFTASFSGRRLNSTAASLFN</sequence>
<evidence type="ECO:0000256" key="1">
    <source>
        <dbReference type="SAM" id="MobiDB-lite"/>
    </source>
</evidence>
<feature type="compositionally biased region" description="Polar residues" evidence="1">
    <location>
        <begin position="88"/>
        <end position="101"/>
    </location>
</feature>
<organism evidence="2 3">
    <name type="scientific">Hibiscus sabdariffa</name>
    <name type="common">roselle</name>
    <dbReference type="NCBI Taxonomy" id="183260"/>
    <lineage>
        <taxon>Eukaryota</taxon>
        <taxon>Viridiplantae</taxon>
        <taxon>Streptophyta</taxon>
        <taxon>Embryophyta</taxon>
        <taxon>Tracheophyta</taxon>
        <taxon>Spermatophyta</taxon>
        <taxon>Magnoliopsida</taxon>
        <taxon>eudicotyledons</taxon>
        <taxon>Gunneridae</taxon>
        <taxon>Pentapetalae</taxon>
        <taxon>rosids</taxon>
        <taxon>malvids</taxon>
        <taxon>Malvales</taxon>
        <taxon>Malvaceae</taxon>
        <taxon>Malvoideae</taxon>
        <taxon>Hibiscus</taxon>
    </lineage>
</organism>